<feature type="signal peptide" evidence="2">
    <location>
        <begin position="1"/>
        <end position="32"/>
    </location>
</feature>
<proteinExistence type="predicted"/>
<dbReference type="InterPro" id="IPR013517">
    <property type="entry name" value="FG-GAP"/>
</dbReference>
<evidence type="ECO:0000256" key="1">
    <source>
        <dbReference type="ARBA" id="ARBA00022729"/>
    </source>
</evidence>
<accession>A0ABX2FSP0</accession>
<organism evidence="4 5">
    <name type="scientific">Hymenobacter caeli</name>
    <dbReference type="NCBI Taxonomy" id="2735894"/>
    <lineage>
        <taxon>Bacteria</taxon>
        <taxon>Pseudomonadati</taxon>
        <taxon>Bacteroidota</taxon>
        <taxon>Cytophagia</taxon>
        <taxon>Cytophagales</taxon>
        <taxon>Hymenobacteraceae</taxon>
        <taxon>Hymenobacter</taxon>
    </lineage>
</organism>
<evidence type="ECO:0000256" key="2">
    <source>
        <dbReference type="SAM" id="SignalP"/>
    </source>
</evidence>
<keyword evidence="5" id="KW-1185">Reference proteome</keyword>
<feature type="chain" id="PRO_5045814686" description="IPT/TIG domain-containing protein" evidence="2">
    <location>
        <begin position="33"/>
        <end position="621"/>
    </location>
</feature>
<dbReference type="InterPro" id="IPR026444">
    <property type="entry name" value="Secre_tail"/>
</dbReference>
<keyword evidence="1 2" id="KW-0732">Signal</keyword>
<dbReference type="SUPFAM" id="SSF81296">
    <property type="entry name" value="E set domains"/>
    <property type="match status" value="1"/>
</dbReference>
<gene>
    <name evidence="4" type="ORF">HNP98_002810</name>
</gene>
<dbReference type="PANTHER" id="PTHR44103">
    <property type="entry name" value="PROPROTEIN CONVERTASE P"/>
    <property type="match status" value="1"/>
</dbReference>
<comment type="caution">
    <text evidence="4">The sequence shown here is derived from an EMBL/GenBank/DDBJ whole genome shotgun (WGS) entry which is preliminary data.</text>
</comment>
<dbReference type="InterPro" id="IPR028994">
    <property type="entry name" value="Integrin_alpha_N"/>
</dbReference>
<dbReference type="Proteomes" id="UP000779507">
    <property type="component" value="Unassembled WGS sequence"/>
</dbReference>
<dbReference type="InterPro" id="IPR002909">
    <property type="entry name" value="IPT_dom"/>
</dbReference>
<evidence type="ECO:0000259" key="3">
    <source>
        <dbReference type="Pfam" id="PF01833"/>
    </source>
</evidence>
<dbReference type="InterPro" id="IPR014756">
    <property type="entry name" value="Ig_E-set"/>
</dbReference>
<protein>
    <recommendedName>
        <fullName evidence="3">IPT/TIG domain-containing protein</fullName>
    </recommendedName>
</protein>
<dbReference type="Pfam" id="PF13517">
    <property type="entry name" value="FG-GAP_3"/>
    <property type="match status" value="2"/>
</dbReference>
<dbReference type="Gene3D" id="2.130.10.130">
    <property type="entry name" value="Integrin alpha, N-terminal"/>
    <property type="match status" value="1"/>
</dbReference>
<feature type="domain" description="IPT/TIG" evidence="3">
    <location>
        <begin position="34"/>
        <end position="99"/>
    </location>
</feature>
<name>A0ABX2FSP0_9BACT</name>
<dbReference type="PANTHER" id="PTHR44103:SF1">
    <property type="entry name" value="PROPROTEIN CONVERTASE P"/>
    <property type="match status" value="1"/>
</dbReference>
<sequence>MSFACPAVFAKIVNLRRAALAGLALLPAVAAAQTISSFTPAQAAAGATVTINGSGLNNLKSVTINGQAMKISSTLLVAGVGSVYVVVPPAAATGRMRLTTAAGTALTATKLGITRVSSDVKYAAQAAPANVATATGTYSTPTMGDLDNDGLVDMMLGQGDGTIRWYEQSAANSAAFTTTTTPSVLLKNADGTTLRVSDINSTGTNYAKPTLTDLDGNGLLELLVGEETGRILRYEQVAATGTNALSFNRTLLFANPFGTATSAAPNGGSYARPTVADLDNDGLLDVLVGSNDGTLRRYEQTAANSLTFSNLGQMKLADGTAIDAGDVDKPLLTDYDGDGYLDMLLGNKAGTIVLYTQSGANSAVFRSVNTLTTNGTTAISVNSIGGYAAPAITDIDGDGLLDLYVGNANGTVLRYEQTQSAAAPTLATGALATPAPLPVTLTSFTGQAGARANLLRWATASEKNSARFVIERATGAEFAAVGSVAAAGSSSSALSYEFADAAGLAAGTAYYRLRQEDLDGTVAYSPVVAIARTTPVLGAPVATAYPSPFAETLSVALPGAAEAVAATATLLTAAGQPIYRQALQLSGTPQALPGLPNLPAGLYVLRLATAAGTTTQKVVRQ</sequence>
<dbReference type="RefSeq" id="WP_173810683.1">
    <property type="nucleotide sequence ID" value="NZ_JABSNP010000013.1"/>
</dbReference>
<dbReference type="InterPro" id="IPR013783">
    <property type="entry name" value="Ig-like_fold"/>
</dbReference>
<dbReference type="NCBIfam" id="TIGR04183">
    <property type="entry name" value="Por_Secre_tail"/>
    <property type="match status" value="1"/>
</dbReference>
<evidence type="ECO:0000313" key="5">
    <source>
        <dbReference type="Proteomes" id="UP000779507"/>
    </source>
</evidence>
<reference evidence="4 5" key="1">
    <citation type="submission" date="2020-05" db="EMBL/GenBank/DDBJ databases">
        <title>Genomic Encyclopedia of Type Strains, Phase IV (KMG-V): Genome sequencing to study the core and pangenomes of soil and plant-associated prokaryotes.</title>
        <authorList>
            <person name="Whitman W."/>
        </authorList>
    </citation>
    <scope>NUCLEOTIDE SEQUENCE [LARGE SCALE GENOMIC DNA]</scope>
    <source>
        <strain evidence="4 5">9A</strain>
    </source>
</reference>
<dbReference type="Gene3D" id="2.60.40.10">
    <property type="entry name" value="Immunoglobulins"/>
    <property type="match status" value="1"/>
</dbReference>
<evidence type="ECO:0000313" key="4">
    <source>
        <dbReference type="EMBL" id="NRT19972.1"/>
    </source>
</evidence>
<dbReference type="Pfam" id="PF01833">
    <property type="entry name" value="TIG"/>
    <property type="match status" value="1"/>
</dbReference>
<dbReference type="SUPFAM" id="SSF69318">
    <property type="entry name" value="Integrin alpha N-terminal domain"/>
    <property type="match status" value="1"/>
</dbReference>
<dbReference type="EMBL" id="JABSNP010000013">
    <property type="protein sequence ID" value="NRT19972.1"/>
    <property type="molecule type" value="Genomic_DNA"/>
</dbReference>